<evidence type="ECO:0000313" key="4">
    <source>
        <dbReference type="Proteomes" id="UP001428290"/>
    </source>
</evidence>
<feature type="domain" description="Luciferase-like" evidence="2">
    <location>
        <begin position="21"/>
        <end position="310"/>
    </location>
</feature>
<name>A0ABP9X456_9CHLR</name>
<comment type="caution">
    <text evidence="3">The sequence shown here is derived from an EMBL/GenBank/DDBJ whole genome shotgun (WGS) entry which is preliminary data.</text>
</comment>
<dbReference type="Gene3D" id="3.20.20.30">
    <property type="entry name" value="Luciferase-like domain"/>
    <property type="match status" value="1"/>
</dbReference>
<gene>
    <name evidence="3" type="ORF">Hgul01_04009</name>
</gene>
<dbReference type="NCBIfam" id="TIGR03558">
    <property type="entry name" value="oxido_grp_1"/>
    <property type="match status" value="1"/>
</dbReference>
<evidence type="ECO:0000256" key="1">
    <source>
        <dbReference type="ARBA" id="ARBA00007789"/>
    </source>
</evidence>
<proteinExistence type="predicted"/>
<dbReference type="PANTHER" id="PTHR30137">
    <property type="entry name" value="LUCIFERASE-LIKE MONOOXYGENASE"/>
    <property type="match status" value="1"/>
</dbReference>
<accession>A0ABP9X456</accession>
<dbReference type="Proteomes" id="UP001428290">
    <property type="component" value="Unassembled WGS sequence"/>
</dbReference>
<dbReference type="InterPro" id="IPR019949">
    <property type="entry name" value="CmoO-like"/>
</dbReference>
<evidence type="ECO:0000313" key="3">
    <source>
        <dbReference type="EMBL" id="GAA5530191.1"/>
    </source>
</evidence>
<dbReference type="InterPro" id="IPR036661">
    <property type="entry name" value="Luciferase-like_sf"/>
</dbReference>
<dbReference type="EMBL" id="BAABRU010000016">
    <property type="protein sequence ID" value="GAA5530191.1"/>
    <property type="molecule type" value="Genomic_DNA"/>
</dbReference>
<comment type="similarity">
    <text evidence="1">To bacterial alkanal monooxygenase alpha and beta chains.</text>
</comment>
<dbReference type="RefSeq" id="WP_345723786.1">
    <property type="nucleotide sequence ID" value="NZ_BAABRU010000016.1"/>
</dbReference>
<dbReference type="SUPFAM" id="SSF51679">
    <property type="entry name" value="Bacterial luciferase-like"/>
    <property type="match status" value="1"/>
</dbReference>
<dbReference type="Pfam" id="PF00296">
    <property type="entry name" value="Bac_luciferase"/>
    <property type="match status" value="1"/>
</dbReference>
<evidence type="ECO:0000259" key="2">
    <source>
        <dbReference type="Pfam" id="PF00296"/>
    </source>
</evidence>
<sequence>MEAMVGQTSPAHSQTTREIAFSVLDLATIFEGSSPAEAFKNSLAIAQHAEQLNFKRFWLAEHHNMANVASAATAVVIGHVAAGTKRIRVGSGGVMLPNHSPLVIAEQFGTLESLYPGRIDLGLGRAPGTDGRTAMVLRRDLMASAERFPEDVRELQAYFAEPSPGQYLRAIPGAGLHVPLWLLGSSTFSSQLAAKLGLPFAFAAHFAPTHLFDALQLYHQHFQPSAQLAKPYTMVAINVIGAETDAEAQYLFTSIQQAFLDIQRGTPRPIPAPTNDPAKRQALDFAFAQSPMLAYTAIGTVDTLEQRLSQIIKETAADEIMVSANIYDQAARIRSLEIIAAARDRINAKRLAQ</sequence>
<reference evidence="3 4" key="1">
    <citation type="submission" date="2024-02" db="EMBL/GenBank/DDBJ databases">
        <title>Herpetosiphon gulosus NBRC 112829.</title>
        <authorList>
            <person name="Ichikawa N."/>
            <person name="Katano-Makiyama Y."/>
            <person name="Hidaka K."/>
        </authorList>
    </citation>
    <scope>NUCLEOTIDE SEQUENCE [LARGE SCALE GENOMIC DNA]</scope>
    <source>
        <strain evidence="3 4">NBRC 112829</strain>
    </source>
</reference>
<dbReference type="InterPro" id="IPR011251">
    <property type="entry name" value="Luciferase-like_dom"/>
</dbReference>
<dbReference type="InterPro" id="IPR050766">
    <property type="entry name" value="Bact_Lucif_Oxidored"/>
</dbReference>
<protein>
    <recommendedName>
        <fullName evidence="2">Luciferase-like domain-containing protein</fullName>
    </recommendedName>
</protein>
<keyword evidence="4" id="KW-1185">Reference proteome</keyword>
<dbReference type="CDD" id="cd00347">
    <property type="entry name" value="Flavin_utilizing_monoxygenases"/>
    <property type="match status" value="1"/>
</dbReference>
<organism evidence="3 4">
    <name type="scientific">Herpetosiphon gulosus</name>
    <dbReference type="NCBI Taxonomy" id="1973496"/>
    <lineage>
        <taxon>Bacteria</taxon>
        <taxon>Bacillati</taxon>
        <taxon>Chloroflexota</taxon>
        <taxon>Chloroflexia</taxon>
        <taxon>Herpetosiphonales</taxon>
        <taxon>Herpetosiphonaceae</taxon>
        <taxon>Herpetosiphon</taxon>
    </lineage>
</organism>
<dbReference type="PANTHER" id="PTHR30137:SF6">
    <property type="entry name" value="LUCIFERASE-LIKE MONOOXYGENASE"/>
    <property type="match status" value="1"/>
</dbReference>